<protein>
    <submittedName>
        <fullName evidence="1">DUF4258 domain-containing protein</fullName>
    </submittedName>
</protein>
<sequence length="61" mass="7252">MNLTHHANLRMKQRHITEEMIAMTLNYGKQLKYTDKIKLSLDDLNEIEQSLRLILKKVSNQ</sequence>
<reference evidence="1" key="1">
    <citation type="submission" date="2019-04" db="EMBL/GenBank/DDBJ databases">
        <title>Moraxella osloensis CCUG 73412, isolated from corneal scrapings as causative agent of keratitis.</title>
        <authorList>
            <person name="Connolly G."/>
            <person name="Jaen-Luchoro D."/>
            <person name="Pinyeiro-Iglesias B."/>
            <person name="Curry A."/>
            <person name="Knowles S."/>
            <person name="Moore E.R.B."/>
        </authorList>
    </citation>
    <scope>NUCLEOTIDE SEQUENCE</scope>
    <source>
        <strain evidence="1">CCUG 73412</strain>
    </source>
</reference>
<dbReference type="EMBL" id="SSCJ01000038">
    <property type="protein sequence ID" value="MDI4511035.1"/>
    <property type="molecule type" value="Genomic_DNA"/>
</dbReference>
<gene>
    <name evidence="1" type="ORF">E6P75_12665</name>
</gene>
<dbReference type="AlphaFoldDB" id="A0AAW6TK21"/>
<evidence type="ECO:0000313" key="1">
    <source>
        <dbReference type="EMBL" id="MDI4511035.1"/>
    </source>
</evidence>
<organism evidence="1">
    <name type="scientific">Faucicola osloensis</name>
    <name type="common">Moraxella osloensis</name>
    <dbReference type="NCBI Taxonomy" id="34062"/>
    <lineage>
        <taxon>Bacteria</taxon>
        <taxon>Pseudomonadati</taxon>
        <taxon>Pseudomonadota</taxon>
        <taxon>Gammaproteobacteria</taxon>
        <taxon>Moraxellales</taxon>
        <taxon>Moraxellaceae</taxon>
        <taxon>Faucicola</taxon>
    </lineage>
</organism>
<proteinExistence type="predicted"/>
<accession>A0AAW6TK21</accession>
<name>A0AAW6TK21_FAUOS</name>
<comment type="caution">
    <text evidence="1">The sequence shown here is derived from an EMBL/GenBank/DDBJ whole genome shotgun (WGS) entry which is preliminary data.</text>
</comment>